<evidence type="ECO:0000313" key="1">
    <source>
        <dbReference type="EMBL" id="QJH93297.1"/>
    </source>
</evidence>
<dbReference type="AlphaFoldDB" id="A0A6M3X759"/>
<name>A0A6M3X759_9ZZZZ</name>
<organism evidence="1">
    <name type="scientific">viral metagenome</name>
    <dbReference type="NCBI Taxonomy" id="1070528"/>
    <lineage>
        <taxon>unclassified sequences</taxon>
        <taxon>metagenomes</taxon>
        <taxon>organismal metagenomes</taxon>
    </lineage>
</organism>
<sequence>MNELGKLEAEVHTLTKIISIALARKLNKEVYEIYVDDDGDFYYKLENGMEEHINAREVVDLLFDK</sequence>
<dbReference type="EMBL" id="MT143964">
    <property type="protein sequence ID" value="QJH93297.1"/>
    <property type="molecule type" value="Genomic_DNA"/>
</dbReference>
<proteinExistence type="predicted"/>
<protein>
    <submittedName>
        <fullName evidence="1">Uncharacterized protein</fullName>
    </submittedName>
</protein>
<reference evidence="1" key="1">
    <citation type="submission" date="2020-03" db="EMBL/GenBank/DDBJ databases">
        <title>The deep terrestrial virosphere.</title>
        <authorList>
            <person name="Holmfeldt K."/>
            <person name="Nilsson E."/>
            <person name="Simone D."/>
            <person name="Lopez-Fernandez M."/>
            <person name="Wu X."/>
            <person name="de Brujin I."/>
            <person name="Lundin D."/>
            <person name="Andersson A."/>
            <person name="Bertilsson S."/>
            <person name="Dopson M."/>
        </authorList>
    </citation>
    <scope>NUCLEOTIDE SEQUENCE</scope>
    <source>
        <strain evidence="1">MM171B04282</strain>
    </source>
</reference>
<accession>A0A6M3X759</accession>
<gene>
    <name evidence="1" type="ORF">MM171B04282_0009</name>
</gene>